<evidence type="ECO:0000256" key="2">
    <source>
        <dbReference type="ARBA" id="ARBA00001961"/>
    </source>
</evidence>
<dbReference type="EMBL" id="KZ678381">
    <property type="protein sequence ID" value="PSS00796.1"/>
    <property type="molecule type" value="Genomic_DNA"/>
</dbReference>
<evidence type="ECO:0000256" key="3">
    <source>
        <dbReference type="ARBA" id="ARBA00005022"/>
    </source>
</evidence>
<organism evidence="19 20">
    <name type="scientific">Coniella lustricola</name>
    <dbReference type="NCBI Taxonomy" id="2025994"/>
    <lineage>
        <taxon>Eukaryota</taxon>
        <taxon>Fungi</taxon>
        <taxon>Dikarya</taxon>
        <taxon>Ascomycota</taxon>
        <taxon>Pezizomycotina</taxon>
        <taxon>Sordariomycetes</taxon>
        <taxon>Sordariomycetidae</taxon>
        <taxon>Diaporthales</taxon>
        <taxon>Schizoparmaceae</taxon>
        <taxon>Coniella</taxon>
    </lineage>
</organism>
<dbReference type="EC" id="1.14.11.8" evidence="5"/>
<keyword evidence="10" id="KW-0408">Iron</keyword>
<keyword evidence="9" id="KW-0560">Oxidoreductase</keyword>
<dbReference type="InterPro" id="IPR042098">
    <property type="entry name" value="TauD-like_sf"/>
</dbReference>
<reference evidence="19 20" key="1">
    <citation type="journal article" date="2018" name="Mycol. Prog.">
        <title>Coniella lustricola, a new species from submerged detritus.</title>
        <authorList>
            <person name="Raudabaugh D.B."/>
            <person name="Iturriaga T."/>
            <person name="Carver A."/>
            <person name="Mondo S."/>
            <person name="Pangilinan J."/>
            <person name="Lipzen A."/>
            <person name="He G."/>
            <person name="Amirebrahimi M."/>
            <person name="Grigoriev I.V."/>
            <person name="Miller A.N."/>
        </authorList>
    </citation>
    <scope>NUCLEOTIDE SEQUENCE [LARGE SCALE GENOMIC DNA]</scope>
    <source>
        <strain evidence="19 20">B22-T-1</strain>
    </source>
</reference>
<evidence type="ECO:0000256" key="7">
    <source>
        <dbReference type="ARBA" id="ARBA00022873"/>
    </source>
</evidence>
<dbReference type="InterPro" id="IPR010376">
    <property type="entry name" value="GBBH-like_N"/>
</dbReference>
<dbReference type="UniPathway" id="UPA00118"/>
<dbReference type="InterPro" id="IPR012776">
    <property type="entry name" value="Trimethyllysine_dOase"/>
</dbReference>
<feature type="compositionally biased region" description="Polar residues" evidence="16">
    <location>
        <begin position="56"/>
        <end position="66"/>
    </location>
</feature>
<comment type="similarity">
    <text evidence="4">Belongs to the gamma-BBH/TMLD family.</text>
</comment>
<name>A0A2T3AJP6_9PEZI</name>
<dbReference type="PANTHER" id="PTHR10696">
    <property type="entry name" value="GAMMA-BUTYROBETAINE HYDROXYLASE-RELATED"/>
    <property type="match status" value="1"/>
</dbReference>
<dbReference type="Proteomes" id="UP000241462">
    <property type="component" value="Unassembled WGS sequence"/>
</dbReference>
<evidence type="ECO:0000256" key="11">
    <source>
        <dbReference type="ARBA" id="ARBA00030363"/>
    </source>
</evidence>
<comment type="cofactor">
    <cofactor evidence="1">
        <name>Fe(2+)</name>
        <dbReference type="ChEBI" id="CHEBI:29033"/>
    </cofactor>
</comment>
<dbReference type="PANTHER" id="PTHR10696:SF51">
    <property type="entry name" value="TRIMETHYLLYSINE DIOXYGENASE, MITOCHONDRIAL"/>
    <property type="match status" value="1"/>
</dbReference>
<dbReference type="CDD" id="cd00250">
    <property type="entry name" value="CAS_like"/>
    <property type="match status" value="1"/>
</dbReference>
<keyword evidence="8" id="KW-0223">Dioxygenase</keyword>
<dbReference type="FunFam" id="3.60.130.10:FF:000001">
    <property type="entry name" value="Trimethyllysine dioxygenase, mitochondrial"/>
    <property type="match status" value="1"/>
</dbReference>
<evidence type="ECO:0000259" key="18">
    <source>
        <dbReference type="Pfam" id="PF06155"/>
    </source>
</evidence>
<evidence type="ECO:0000256" key="13">
    <source>
        <dbReference type="ARBA" id="ARBA00032283"/>
    </source>
</evidence>
<dbReference type="InterPro" id="IPR003819">
    <property type="entry name" value="TauD/TfdA-like"/>
</dbReference>
<dbReference type="InterPro" id="IPR038492">
    <property type="entry name" value="GBBH-like_N_sf"/>
</dbReference>
<evidence type="ECO:0000256" key="9">
    <source>
        <dbReference type="ARBA" id="ARBA00023002"/>
    </source>
</evidence>
<dbReference type="Gene3D" id="3.60.130.10">
    <property type="entry name" value="Clavaminate synthase-like"/>
    <property type="match status" value="1"/>
</dbReference>
<dbReference type="OrthoDB" id="408743at2759"/>
<evidence type="ECO:0000256" key="6">
    <source>
        <dbReference type="ARBA" id="ARBA00022723"/>
    </source>
</evidence>
<dbReference type="Pfam" id="PF06155">
    <property type="entry name" value="GBBH-like_N"/>
    <property type="match status" value="1"/>
</dbReference>
<evidence type="ECO:0000256" key="16">
    <source>
        <dbReference type="SAM" id="MobiDB-lite"/>
    </source>
</evidence>
<sequence>MYFLNRQLVPATTSAIAGFAAQPSFNHRFAFSTQSPEVDPEVTPEVSSGGGATEVTPGSTSESTPEVNPDLTPGLTPAADPLPLNSAQDEVARDNTGGTSEYHITFSPVEVTFKRKEGSEVMPQRLNIAVPHVWLRENCRCSECVNQATMQRNFSVFDLPEGIAPKTITLEPAGMRISWNHENHESLYDWDFLKRNIGRRRQRYPNSNQVHVHWTSKFLGGPPTVQYEEVMDSTSTKGLAKLTDALVRRGVVFVENTPFDDAIHTKHLLERIGPIRETHYGGFYDFVPDMAKADTAYTNIALPAHTDTTYFTDPAGLQAFHMLSHTAPEGSQAEGGMSLLVDGERAAKLLFQEDRAAFKALCSRGVPYHASGNDGVTITPTAMRPVIEALNFNSDNPDIIRIRWNNDDRGTMRIGQSSRHLLEWYQAARKFDEILKRPKSQYWFQLKPGSVLIFDNYRVLHGRSAFTGQRRICGAYINHDDFVSRWRNTNFPRDKVLAQVIG</sequence>
<dbReference type="SUPFAM" id="SSF51197">
    <property type="entry name" value="Clavaminate synthase-like"/>
    <property type="match status" value="1"/>
</dbReference>
<evidence type="ECO:0000313" key="20">
    <source>
        <dbReference type="Proteomes" id="UP000241462"/>
    </source>
</evidence>
<feature type="region of interest" description="Disordered" evidence="16">
    <location>
        <begin position="33"/>
        <end position="84"/>
    </location>
</feature>
<proteinExistence type="inferred from homology"/>
<dbReference type="GO" id="GO:0050353">
    <property type="term" value="F:trimethyllysine dioxygenase activity"/>
    <property type="evidence" value="ECO:0007669"/>
    <property type="project" value="UniProtKB-EC"/>
</dbReference>
<feature type="domain" description="Gamma-butyrobetaine hydroxylase-like N-terminal" evidence="18">
    <location>
        <begin position="128"/>
        <end position="193"/>
    </location>
</feature>
<keyword evidence="7" id="KW-0124">Carnitine biosynthesis</keyword>
<feature type="domain" description="TauD/TfdA-like" evidence="17">
    <location>
        <begin position="223"/>
        <end position="476"/>
    </location>
</feature>
<dbReference type="NCBIfam" id="TIGR02410">
    <property type="entry name" value="carnitine_TMLD"/>
    <property type="match status" value="1"/>
</dbReference>
<dbReference type="GO" id="GO:0005739">
    <property type="term" value="C:mitochondrion"/>
    <property type="evidence" value="ECO:0007669"/>
    <property type="project" value="TreeGrafter"/>
</dbReference>
<comment type="catalytic activity">
    <reaction evidence="15">
        <text>N(6),N(6),N(6)-trimethyl-L-lysine + 2-oxoglutarate + O2 = (3S)-3-hydroxy-N(6),N(6),N(6)-trimethyl-L-lysine + succinate + CO2</text>
        <dbReference type="Rhea" id="RHEA:14181"/>
        <dbReference type="ChEBI" id="CHEBI:15379"/>
        <dbReference type="ChEBI" id="CHEBI:16526"/>
        <dbReference type="ChEBI" id="CHEBI:16810"/>
        <dbReference type="ChEBI" id="CHEBI:30031"/>
        <dbReference type="ChEBI" id="CHEBI:58100"/>
        <dbReference type="ChEBI" id="CHEBI:141499"/>
        <dbReference type="EC" id="1.14.11.8"/>
    </reaction>
</comment>
<comment type="pathway">
    <text evidence="3">Amine and polyamine biosynthesis; carnitine biosynthesis.</text>
</comment>
<comment type="cofactor">
    <cofactor evidence="2">
        <name>L-ascorbate</name>
        <dbReference type="ChEBI" id="CHEBI:38290"/>
    </cofactor>
</comment>
<dbReference type="InterPro" id="IPR050411">
    <property type="entry name" value="AlphaKG_dependent_hydroxylases"/>
</dbReference>
<dbReference type="GO" id="GO:0045329">
    <property type="term" value="P:carnitine biosynthetic process"/>
    <property type="evidence" value="ECO:0007669"/>
    <property type="project" value="UniProtKB-UniPathway"/>
</dbReference>
<evidence type="ECO:0000256" key="4">
    <source>
        <dbReference type="ARBA" id="ARBA00008654"/>
    </source>
</evidence>
<evidence type="ECO:0000256" key="8">
    <source>
        <dbReference type="ARBA" id="ARBA00022964"/>
    </source>
</evidence>
<evidence type="ECO:0000256" key="14">
    <source>
        <dbReference type="ARBA" id="ARBA00046008"/>
    </source>
</evidence>
<evidence type="ECO:0000259" key="17">
    <source>
        <dbReference type="Pfam" id="PF02668"/>
    </source>
</evidence>
<dbReference type="Gene3D" id="3.30.2020.30">
    <property type="match status" value="1"/>
</dbReference>
<keyword evidence="6" id="KW-0479">Metal-binding</keyword>
<accession>A0A2T3AJP6</accession>
<dbReference type="GO" id="GO:0005506">
    <property type="term" value="F:iron ion binding"/>
    <property type="evidence" value="ECO:0007669"/>
    <property type="project" value="InterPro"/>
</dbReference>
<dbReference type="AlphaFoldDB" id="A0A2T3AJP6"/>
<evidence type="ECO:0000256" key="1">
    <source>
        <dbReference type="ARBA" id="ARBA00001954"/>
    </source>
</evidence>
<dbReference type="STRING" id="2025994.A0A2T3AJP6"/>
<comment type="function">
    <text evidence="14">Converts trimethyllysine (TML) into hydroxytrimethyllysine (HTML).</text>
</comment>
<evidence type="ECO:0000256" key="12">
    <source>
        <dbReference type="ARBA" id="ARBA00031778"/>
    </source>
</evidence>
<protein>
    <recommendedName>
        <fullName evidence="5">trimethyllysine dioxygenase</fullName>
        <ecNumber evidence="5">1.14.11.8</ecNumber>
    </recommendedName>
    <alternativeName>
        <fullName evidence="12">Epsilon-trimethyllysine 2-oxoglutarate dioxygenase</fullName>
    </alternativeName>
    <alternativeName>
        <fullName evidence="11">TML hydroxylase</fullName>
    </alternativeName>
    <alternativeName>
        <fullName evidence="13">TML-alpha-ketoglutarate dioxygenase</fullName>
    </alternativeName>
</protein>
<evidence type="ECO:0000256" key="15">
    <source>
        <dbReference type="ARBA" id="ARBA00049334"/>
    </source>
</evidence>
<evidence type="ECO:0000256" key="5">
    <source>
        <dbReference type="ARBA" id="ARBA00012267"/>
    </source>
</evidence>
<gene>
    <name evidence="19" type="ORF">BD289DRAFT_423336</name>
</gene>
<dbReference type="InParanoid" id="A0A2T3AJP6"/>
<evidence type="ECO:0000256" key="10">
    <source>
        <dbReference type="ARBA" id="ARBA00023004"/>
    </source>
</evidence>
<dbReference type="Pfam" id="PF02668">
    <property type="entry name" value="TauD"/>
    <property type="match status" value="1"/>
</dbReference>
<evidence type="ECO:0000313" key="19">
    <source>
        <dbReference type="EMBL" id="PSS00796.1"/>
    </source>
</evidence>
<keyword evidence="20" id="KW-1185">Reference proteome</keyword>